<keyword evidence="3" id="KW-1185">Reference proteome</keyword>
<sequence>MSKRGAEVGDVPNEEGMDITTADSEPMLRRGDVGYEEQVSEIQRKVLHRRYTGIAQDLDNSSFFSYDTEATTTPRCVKVLQNIDMATAGAATRAEEFEESEVVDDSGYIYVIREQLGRKRSFDQIATYRELKSSESPVKMSLSSMNGPAQPSPEKLPVVIASHDGLSENISSDLNLVSGWAEKSAEKSDVELSNERPLMNVQQELGVPSNTILFKHSPLQQPPQMGIPVAPAPTGGNNALNTVPAQQCLEMPLFPASNSPGLQSVPQASTFPHQLQRLHISSASSQQPQNIVTSEASTLGSSKAVTTLDITEISQQLSWTEVEGDRNDLEGGHQETENFKSPDLEEPNVEKTDPSQVAGKESAGEASLGSRHILEIRPSEEPIEGGSPFVLVFGQALPPEVKSARAEFGEKADADLERINDFNLKGRIPASDKPGKVTVTVYSSTGGILGKTDFDYYDQGQKTLLRLVKDPKLQSEFFYLWADFMVDKTKRSEGQDLSEPLAGDKGSVRVSSGPSCTGYMGDEESLSSKSSGSESSFSEDNSSTASSEDLDENPTSEECCGPEGVAKYEGKNEAEEESLTKISTDLVGEDLIRLESKPKVNEQERGGSSRKEEFFPGEHERDVGNLCSIARESRRQNIQQQNSGCNFDQSSIAEKTRRAKERNNEEETGDLNGAPLWQKQNKPTI</sequence>
<feature type="compositionally biased region" description="Basic and acidic residues" evidence="1">
    <location>
        <begin position="590"/>
        <end position="622"/>
    </location>
</feature>
<feature type="compositionally biased region" description="Basic and acidic residues" evidence="1">
    <location>
        <begin position="323"/>
        <end position="353"/>
    </location>
</feature>
<proteinExistence type="predicted"/>
<feature type="region of interest" description="Disordered" evidence="1">
    <location>
        <begin position="634"/>
        <end position="685"/>
    </location>
</feature>
<dbReference type="AlphaFoldDB" id="A0AAU9WXU5"/>
<evidence type="ECO:0000313" key="3">
    <source>
        <dbReference type="Proteomes" id="UP001159428"/>
    </source>
</evidence>
<dbReference type="Proteomes" id="UP001159428">
    <property type="component" value="Unassembled WGS sequence"/>
</dbReference>
<dbReference type="EMBL" id="CALNXJ010000024">
    <property type="protein sequence ID" value="CAH3129479.1"/>
    <property type="molecule type" value="Genomic_DNA"/>
</dbReference>
<comment type="caution">
    <text evidence="2">The sequence shown here is derived from an EMBL/GenBank/DDBJ whole genome shotgun (WGS) entry which is preliminary data.</text>
</comment>
<feature type="compositionally biased region" description="Low complexity" evidence="1">
    <location>
        <begin position="527"/>
        <end position="547"/>
    </location>
</feature>
<name>A0AAU9WXU5_9CNID</name>
<protein>
    <submittedName>
        <fullName evidence="2">Uncharacterized protein</fullName>
    </submittedName>
</protein>
<accession>A0AAU9WXU5</accession>
<evidence type="ECO:0000313" key="2">
    <source>
        <dbReference type="EMBL" id="CAH3129479.1"/>
    </source>
</evidence>
<feature type="compositionally biased region" description="Polar residues" evidence="1">
    <location>
        <begin position="636"/>
        <end position="653"/>
    </location>
</feature>
<evidence type="ECO:0000256" key="1">
    <source>
        <dbReference type="SAM" id="MobiDB-lite"/>
    </source>
</evidence>
<feature type="region of interest" description="Disordered" evidence="1">
    <location>
        <begin position="319"/>
        <end position="372"/>
    </location>
</feature>
<feature type="region of interest" description="Disordered" evidence="1">
    <location>
        <begin position="492"/>
        <end position="622"/>
    </location>
</feature>
<organism evidence="2 3">
    <name type="scientific">Pocillopora meandrina</name>
    <dbReference type="NCBI Taxonomy" id="46732"/>
    <lineage>
        <taxon>Eukaryota</taxon>
        <taxon>Metazoa</taxon>
        <taxon>Cnidaria</taxon>
        <taxon>Anthozoa</taxon>
        <taxon>Hexacorallia</taxon>
        <taxon>Scleractinia</taxon>
        <taxon>Astrocoeniina</taxon>
        <taxon>Pocilloporidae</taxon>
        <taxon>Pocillopora</taxon>
    </lineage>
</organism>
<reference evidence="2 3" key="1">
    <citation type="submission" date="2022-05" db="EMBL/GenBank/DDBJ databases">
        <authorList>
            <consortium name="Genoscope - CEA"/>
            <person name="William W."/>
        </authorList>
    </citation>
    <scope>NUCLEOTIDE SEQUENCE [LARGE SCALE GENOMIC DNA]</scope>
</reference>
<feature type="region of interest" description="Disordered" evidence="1">
    <location>
        <begin position="281"/>
        <end position="300"/>
    </location>
</feature>
<feature type="region of interest" description="Disordered" evidence="1">
    <location>
        <begin position="1"/>
        <end position="30"/>
    </location>
</feature>
<gene>
    <name evidence="2" type="ORF">PMEA_00013972</name>
</gene>